<feature type="transmembrane region" description="Helical" evidence="1">
    <location>
        <begin position="127"/>
        <end position="148"/>
    </location>
</feature>
<proteinExistence type="predicted"/>
<keyword evidence="3" id="KW-1185">Reference proteome</keyword>
<keyword evidence="1" id="KW-0472">Membrane</keyword>
<evidence type="ECO:0000256" key="1">
    <source>
        <dbReference type="SAM" id="Phobius"/>
    </source>
</evidence>
<keyword evidence="1" id="KW-0812">Transmembrane</keyword>
<protein>
    <submittedName>
        <fullName evidence="2">Uncharacterized protein</fullName>
    </submittedName>
</protein>
<evidence type="ECO:0000313" key="2">
    <source>
        <dbReference type="EMBL" id="RNA20100.1"/>
    </source>
</evidence>
<keyword evidence="1" id="KW-1133">Transmembrane helix</keyword>
<dbReference type="EMBL" id="REGN01003923">
    <property type="protein sequence ID" value="RNA20100.1"/>
    <property type="molecule type" value="Genomic_DNA"/>
</dbReference>
<gene>
    <name evidence="2" type="ORF">BpHYR1_014909</name>
</gene>
<name>A0A3M7R9B3_BRAPC</name>
<organism evidence="2 3">
    <name type="scientific">Brachionus plicatilis</name>
    <name type="common">Marine rotifer</name>
    <name type="synonym">Brachionus muelleri</name>
    <dbReference type="NCBI Taxonomy" id="10195"/>
    <lineage>
        <taxon>Eukaryota</taxon>
        <taxon>Metazoa</taxon>
        <taxon>Spiralia</taxon>
        <taxon>Gnathifera</taxon>
        <taxon>Rotifera</taxon>
        <taxon>Eurotatoria</taxon>
        <taxon>Monogononta</taxon>
        <taxon>Pseudotrocha</taxon>
        <taxon>Ploima</taxon>
        <taxon>Brachionidae</taxon>
        <taxon>Brachionus</taxon>
    </lineage>
</organism>
<reference evidence="2 3" key="1">
    <citation type="journal article" date="2018" name="Sci. Rep.">
        <title>Genomic signatures of local adaptation to the degree of environmental predictability in rotifers.</title>
        <authorList>
            <person name="Franch-Gras L."/>
            <person name="Hahn C."/>
            <person name="Garcia-Roger E.M."/>
            <person name="Carmona M.J."/>
            <person name="Serra M."/>
            <person name="Gomez A."/>
        </authorList>
    </citation>
    <scope>NUCLEOTIDE SEQUENCE [LARGE SCALE GENOMIC DNA]</scope>
    <source>
        <strain evidence="2">HYR1</strain>
    </source>
</reference>
<sequence>MLHHNLFLELHSGQGLGQADHALQLSHSDPPRRLVRAFSLPQLLVLGNHDHLSLFADNRLAQSGKCDVLLNVGNGVDPGLFYHLLIIGMKVDNSLSYPIVHDFIALRSKRDMMGADMFMLYLSDLHLSYLPSTGLAAASMLVLAFRVARMPALVMLIVCCSMAS</sequence>
<dbReference type="AlphaFoldDB" id="A0A3M7R9B3"/>
<evidence type="ECO:0000313" key="3">
    <source>
        <dbReference type="Proteomes" id="UP000276133"/>
    </source>
</evidence>
<comment type="caution">
    <text evidence="2">The sequence shown here is derived from an EMBL/GenBank/DDBJ whole genome shotgun (WGS) entry which is preliminary data.</text>
</comment>
<accession>A0A3M7R9B3</accession>
<dbReference type="Proteomes" id="UP000276133">
    <property type="component" value="Unassembled WGS sequence"/>
</dbReference>